<name>A0A4R7F2F6_9FLAO</name>
<organism evidence="2 3">
    <name type="scientific">Myroides indicus</name>
    <dbReference type="NCBI Taxonomy" id="1323422"/>
    <lineage>
        <taxon>Bacteria</taxon>
        <taxon>Pseudomonadati</taxon>
        <taxon>Bacteroidota</taxon>
        <taxon>Flavobacteriia</taxon>
        <taxon>Flavobacteriales</taxon>
        <taxon>Flavobacteriaceae</taxon>
        <taxon>Myroides</taxon>
    </lineage>
</organism>
<dbReference type="Proteomes" id="UP000295215">
    <property type="component" value="Unassembled WGS sequence"/>
</dbReference>
<evidence type="ECO:0000313" key="3">
    <source>
        <dbReference type="Proteomes" id="UP000295215"/>
    </source>
</evidence>
<keyword evidence="3" id="KW-1185">Reference proteome</keyword>
<keyword evidence="2" id="KW-0378">Hydrolase</keyword>
<dbReference type="RefSeq" id="WP_166666177.1">
    <property type="nucleotide sequence ID" value="NZ_SOAG01000011.1"/>
</dbReference>
<evidence type="ECO:0000313" key="2">
    <source>
        <dbReference type="EMBL" id="TDS58867.1"/>
    </source>
</evidence>
<dbReference type="GO" id="GO:0008233">
    <property type="term" value="F:peptidase activity"/>
    <property type="evidence" value="ECO:0007669"/>
    <property type="project" value="UniProtKB-KW"/>
</dbReference>
<dbReference type="Pfam" id="PF14343">
    <property type="entry name" value="PrcB_C"/>
    <property type="match status" value="1"/>
</dbReference>
<dbReference type="InterPro" id="IPR025748">
    <property type="entry name" value="PrcB_C_dom"/>
</dbReference>
<reference evidence="2 3" key="1">
    <citation type="submission" date="2019-03" db="EMBL/GenBank/DDBJ databases">
        <title>Genomic Encyclopedia of Archaeal and Bacterial Type Strains, Phase II (KMG-II): from individual species to whole genera.</title>
        <authorList>
            <person name="Goeker M."/>
        </authorList>
    </citation>
    <scope>NUCLEOTIDE SEQUENCE [LARGE SCALE GENOMIC DNA]</scope>
    <source>
        <strain evidence="2 3">DSM 28213</strain>
    </source>
</reference>
<dbReference type="AlphaFoldDB" id="A0A4R7F2F6"/>
<evidence type="ECO:0000259" key="1">
    <source>
        <dbReference type="Pfam" id="PF14343"/>
    </source>
</evidence>
<protein>
    <submittedName>
        <fullName evidence="2">Protease stability complex PrcB-like protein</fullName>
    </submittedName>
</protein>
<proteinExistence type="predicted"/>
<comment type="caution">
    <text evidence="2">The sequence shown here is derived from an EMBL/GenBank/DDBJ whole genome shotgun (WGS) entry which is preliminary data.</text>
</comment>
<gene>
    <name evidence="2" type="ORF">C8P70_11149</name>
</gene>
<keyword evidence="2" id="KW-0645">Protease</keyword>
<dbReference type="EMBL" id="SOAG01000011">
    <property type="protein sequence ID" value="TDS58867.1"/>
    <property type="molecule type" value="Genomic_DNA"/>
</dbReference>
<feature type="domain" description="PrcB C-terminal" evidence="1">
    <location>
        <begin position="87"/>
        <end position="140"/>
    </location>
</feature>
<dbReference type="GO" id="GO:0006508">
    <property type="term" value="P:proteolysis"/>
    <property type="evidence" value="ECO:0007669"/>
    <property type="project" value="UniProtKB-KW"/>
</dbReference>
<accession>A0A4R7F2F6</accession>
<sequence>MTLGIIACSSDDNKQSNEFEIVTLEINTIVNSYMSGAGQENIGQENKVVTDLTELEALIDRIDYIKYGNDTIVELLENADIDFEREMIIAVFDEVKNHGGYSIDITKVEEHEKEILVTIERLHRGDLTAHFTQPLHIVKISKINKPVVFVEID</sequence>